<dbReference type="HOGENOM" id="CLU_019414_0_1_11"/>
<dbReference type="PANTHER" id="PTHR21661:SF35">
    <property type="entry name" value="EPOXIDE HYDROLASE"/>
    <property type="match status" value="1"/>
</dbReference>
<keyword evidence="7" id="KW-1185">Reference proteome</keyword>
<evidence type="ECO:0000313" key="7">
    <source>
        <dbReference type="Proteomes" id="UP000001918"/>
    </source>
</evidence>
<dbReference type="GO" id="GO:0004301">
    <property type="term" value="F:epoxide hydrolase activity"/>
    <property type="evidence" value="ECO:0007669"/>
    <property type="project" value="TreeGrafter"/>
</dbReference>
<dbReference type="InterPro" id="IPR016292">
    <property type="entry name" value="Epoxide_hydrolase"/>
</dbReference>
<accession>D1A592</accession>
<dbReference type="KEGG" id="tcu:Tcur_4550"/>
<dbReference type="AlphaFoldDB" id="D1A592"/>
<sequence length="389" mass="43441">MRNTHPAVPVRPYRVHIPQADLDDLRHRLRRTRWAPQLPGTGWERGVPADYLRDLAEHWAEGFDWRLQEASLNRFPHHTTVIDGANIHFVHVRSPEPDAVPLMLLHGWPGSIVEFWDLIGPLTDPAAHGGAARDAFHLVIPSLPGYGFSGPLPGTGWNDTRTAAALVRLMARLGYDRYGVQGGDVGAFIAPLMGRIAPDNVIGVHVNGLLTFPDGDTEVMAALTDAERARLEGMRRWQRELGAYMQLQGTRPQTIAAALHDSPVGQLAWIVERFKDWTDPAAELPEDAVDRDRILTDVSIYWFTGTAGSAAHTYYERFNDPAMRAPRTRGTVPTGVAVFPTDYSVRPLAERVHNVVRWTEYERGGHFAALEAPDLMAADIRAFFRELRP</sequence>
<evidence type="ECO:0000256" key="1">
    <source>
        <dbReference type="ARBA" id="ARBA00010088"/>
    </source>
</evidence>
<keyword evidence="3 6" id="KW-0378">Hydrolase</keyword>
<gene>
    <name evidence="6" type="ordered locus">Tcur_4550</name>
</gene>
<organism evidence="6 7">
    <name type="scientific">Thermomonospora curvata (strain ATCC 19995 / DSM 43183 / JCM 3096 / KCTC 9072 / NBRC 15933 / NCIMB 10081 / Henssen B9)</name>
    <dbReference type="NCBI Taxonomy" id="471852"/>
    <lineage>
        <taxon>Bacteria</taxon>
        <taxon>Bacillati</taxon>
        <taxon>Actinomycetota</taxon>
        <taxon>Actinomycetes</taxon>
        <taxon>Streptosporangiales</taxon>
        <taxon>Thermomonosporaceae</taxon>
        <taxon>Thermomonospora</taxon>
    </lineage>
</organism>
<dbReference type="STRING" id="471852.Tcur_4550"/>
<dbReference type="Gene3D" id="3.40.50.1820">
    <property type="entry name" value="alpha/beta hydrolase"/>
    <property type="match status" value="1"/>
</dbReference>
<dbReference type="PIRSF" id="PIRSF001112">
    <property type="entry name" value="Epoxide_hydrolase"/>
    <property type="match status" value="1"/>
</dbReference>
<dbReference type="PRINTS" id="PR00412">
    <property type="entry name" value="EPOXHYDRLASE"/>
</dbReference>
<dbReference type="GO" id="GO:0097176">
    <property type="term" value="P:epoxide metabolic process"/>
    <property type="evidence" value="ECO:0007669"/>
    <property type="project" value="TreeGrafter"/>
</dbReference>
<dbReference type="Pfam" id="PF06441">
    <property type="entry name" value="EHN"/>
    <property type="match status" value="1"/>
</dbReference>
<evidence type="ECO:0000256" key="2">
    <source>
        <dbReference type="ARBA" id="ARBA00022797"/>
    </source>
</evidence>
<feature type="active site" description="Proton acceptor" evidence="4">
    <location>
        <position position="366"/>
    </location>
</feature>
<proteinExistence type="inferred from homology"/>
<feature type="domain" description="Epoxide hydrolase N-terminal" evidence="5">
    <location>
        <begin position="10"/>
        <end position="115"/>
    </location>
</feature>
<dbReference type="InterPro" id="IPR000639">
    <property type="entry name" value="Epox_hydrolase-like"/>
</dbReference>
<dbReference type="EMBL" id="CP001738">
    <property type="protein sequence ID" value="ACZ00078.1"/>
    <property type="molecule type" value="Genomic_DNA"/>
</dbReference>
<evidence type="ECO:0000256" key="3">
    <source>
        <dbReference type="ARBA" id="ARBA00022801"/>
    </source>
</evidence>
<dbReference type="OrthoDB" id="5171248at2"/>
<dbReference type="InterPro" id="IPR010497">
    <property type="entry name" value="Epoxide_hydro_N"/>
</dbReference>
<dbReference type="InterPro" id="IPR029058">
    <property type="entry name" value="AB_hydrolase_fold"/>
</dbReference>
<dbReference type="RefSeq" id="WP_012854859.1">
    <property type="nucleotide sequence ID" value="NC_013510.1"/>
</dbReference>
<dbReference type="eggNOG" id="COG0596">
    <property type="taxonomic scope" value="Bacteria"/>
</dbReference>
<evidence type="ECO:0000256" key="4">
    <source>
        <dbReference type="PIRSR" id="PIRSR001112-1"/>
    </source>
</evidence>
<keyword evidence="2" id="KW-0058">Aromatic hydrocarbons catabolism</keyword>
<evidence type="ECO:0000259" key="5">
    <source>
        <dbReference type="Pfam" id="PF06441"/>
    </source>
</evidence>
<feature type="active site" description="Nucleophile" evidence="4">
    <location>
        <position position="184"/>
    </location>
</feature>
<evidence type="ECO:0000313" key="6">
    <source>
        <dbReference type="EMBL" id="ACZ00078.1"/>
    </source>
</evidence>
<dbReference type="PANTHER" id="PTHR21661">
    <property type="entry name" value="EPOXIDE HYDROLASE 1-RELATED"/>
    <property type="match status" value="1"/>
</dbReference>
<feature type="active site" description="Proton donor" evidence="4">
    <location>
        <position position="314"/>
    </location>
</feature>
<comment type="similarity">
    <text evidence="1">Belongs to the peptidase S33 family.</text>
</comment>
<protein>
    <submittedName>
        <fullName evidence="6">Epoxide hydrolase domain protein</fullName>
    </submittedName>
</protein>
<dbReference type="SUPFAM" id="SSF53474">
    <property type="entry name" value="alpha/beta-Hydrolases"/>
    <property type="match status" value="1"/>
</dbReference>
<name>D1A592_THECD</name>
<dbReference type="Proteomes" id="UP000001918">
    <property type="component" value="Chromosome"/>
</dbReference>
<reference evidence="6 7" key="1">
    <citation type="journal article" date="2011" name="Stand. Genomic Sci.">
        <title>Complete genome sequence of Thermomonospora curvata type strain (B9).</title>
        <authorList>
            <person name="Chertkov O."/>
            <person name="Sikorski J."/>
            <person name="Nolan M."/>
            <person name="Lapidus A."/>
            <person name="Lucas S."/>
            <person name="Del Rio T.G."/>
            <person name="Tice H."/>
            <person name="Cheng J.F."/>
            <person name="Goodwin L."/>
            <person name="Pitluck S."/>
            <person name="Liolios K."/>
            <person name="Ivanova N."/>
            <person name="Mavromatis K."/>
            <person name="Mikhailova N."/>
            <person name="Ovchinnikova G."/>
            <person name="Pati A."/>
            <person name="Chen A."/>
            <person name="Palaniappan K."/>
            <person name="Djao O.D."/>
            <person name="Land M."/>
            <person name="Hauser L."/>
            <person name="Chang Y.J."/>
            <person name="Jeffries C.D."/>
            <person name="Brettin T."/>
            <person name="Han C."/>
            <person name="Detter J.C."/>
            <person name="Rohde M."/>
            <person name="Goker M."/>
            <person name="Woyke T."/>
            <person name="Bristow J."/>
            <person name="Eisen J.A."/>
            <person name="Markowitz V."/>
            <person name="Hugenholtz P."/>
            <person name="Klenk H.P."/>
            <person name="Kyrpides N.C."/>
        </authorList>
    </citation>
    <scope>NUCLEOTIDE SEQUENCE [LARGE SCALE GENOMIC DNA]</scope>
    <source>
        <strain evidence="7">ATCC 19995 / DSM 43183 / JCM 3096 / KCTC 9072 / NBRC 15933 / NCIMB 10081 / Henssen B9</strain>
    </source>
</reference>